<keyword evidence="3" id="KW-1185">Reference proteome</keyword>
<organism evidence="2">
    <name type="scientific">Notodromas monacha</name>
    <dbReference type="NCBI Taxonomy" id="399045"/>
    <lineage>
        <taxon>Eukaryota</taxon>
        <taxon>Metazoa</taxon>
        <taxon>Ecdysozoa</taxon>
        <taxon>Arthropoda</taxon>
        <taxon>Crustacea</taxon>
        <taxon>Oligostraca</taxon>
        <taxon>Ostracoda</taxon>
        <taxon>Podocopa</taxon>
        <taxon>Podocopida</taxon>
        <taxon>Cypridocopina</taxon>
        <taxon>Cypridoidea</taxon>
        <taxon>Cyprididae</taxon>
        <taxon>Notodromas</taxon>
    </lineage>
</organism>
<name>A0A7R9BM74_9CRUS</name>
<accession>A0A7R9BM74</accession>
<gene>
    <name evidence="2" type="ORF">NMOB1V02_LOCUS4342</name>
</gene>
<feature type="compositionally biased region" description="Basic and acidic residues" evidence="1">
    <location>
        <begin position="103"/>
        <end position="117"/>
    </location>
</feature>
<dbReference type="GO" id="GO:0051260">
    <property type="term" value="P:protein homooligomerization"/>
    <property type="evidence" value="ECO:0007669"/>
    <property type="project" value="InterPro"/>
</dbReference>
<dbReference type="GO" id="GO:0016020">
    <property type="term" value="C:membrane"/>
    <property type="evidence" value="ECO:0007669"/>
    <property type="project" value="InterPro"/>
</dbReference>
<dbReference type="EMBL" id="OA882695">
    <property type="protein sequence ID" value="CAD7276586.1"/>
    <property type="molecule type" value="Genomic_DNA"/>
</dbReference>
<dbReference type="InterPro" id="IPR036924">
    <property type="entry name" value="Prion/Doppel_b-ribbon_dom_sf"/>
</dbReference>
<proteinExistence type="predicted"/>
<evidence type="ECO:0000313" key="3">
    <source>
        <dbReference type="Proteomes" id="UP000678499"/>
    </source>
</evidence>
<evidence type="ECO:0000313" key="2">
    <source>
        <dbReference type="EMBL" id="CAD7276586.1"/>
    </source>
</evidence>
<reference evidence="2" key="1">
    <citation type="submission" date="2020-11" db="EMBL/GenBank/DDBJ databases">
        <authorList>
            <person name="Tran Van P."/>
        </authorList>
    </citation>
    <scope>NUCLEOTIDE SEQUENCE</scope>
</reference>
<dbReference type="EMBL" id="CAJPEX010000658">
    <property type="protein sequence ID" value="CAG0916738.1"/>
    <property type="molecule type" value="Genomic_DNA"/>
</dbReference>
<dbReference type="Proteomes" id="UP000678499">
    <property type="component" value="Unassembled WGS sequence"/>
</dbReference>
<evidence type="ECO:0000256" key="1">
    <source>
        <dbReference type="SAM" id="MobiDB-lite"/>
    </source>
</evidence>
<feature type="region of interest" description="Disordered" evidence="1">
    <location>
        <begin position="85"/>
        <end position="117"/>
    </location>
</feature>
<dbReference type="AlphaFoldDB" id="A0A7R9BM74"/>
<feature type="compositionally biased region" description="Basic and acidic residues" evidence="1">
    <location>
        <begin position="1"/>
        <end position="24"/>
    </location>
</feature>
<feature type="region of interest" description="Disordered" evidence="1">
    <location>
        <begin position="1"/>
        <end position="37"/>
    </location>
</feature>
<protein>
    <submittedName>
        <fullName evidence="2">Uncharacterized protein</fullName>
    </submittedName>
</protein>
<dbReference type="SUPFAM" id="SSF54098">
    <property type="entry name" value="Prion-like"/>
    <property type="match status" value="1"/>
</dbReference>
<sequence>MRERVQQYRIDPHQGSRYFRENPSRRRQKKKSDTADKLHDFMTDCKNISHAPDEEENNSCIPLPFISSYIFRFLPVYRDVPFSFLDADDDDDDDDSRSISHKSRQDGIDGAETRPAE</sequence>
<feature type="compositionally biased region" description="Acidic residues" evidence="1">
    <location>
        <begin position="86"/>
        <end position="95"/>
    </location>
</feature>